<reference evidence="5" key="1">
    <citation type="submission" date="2021-02" db="EMBL/GenBank/DDBJ databases">
        <authorList>
            <person name="Nowell W R."/>
        </authorList>
    </citation>
    <scope>NUCLEOTIDE SEQUENCE</scope>
</reference>
<comment type="similarity">
    <text evidence="1">Belongs to the Gfa family.</text>
</comment>
<sequence>MLVKHLGSCHCGAVKFEVEAPADLCVFRCNCSICRKKQNNHFIIPKRQFVLLTGADYLATYTFNTNKAQHLFCRQCGVQSFYSPRSNPDCYGVMPHCIDSPTIKSIEYVDFDGENWEKSMNKCIERGDENPFDIK</sequence>
<organism evidence="5 6">
    <name type="scientific">Rotaria magnacalcarata</name>
    <dbReference type="NCBI Taxonomy" id="392030"/>
    <lineage>
        <taxon>Eukaryota</taxon>
        <taxon>Metazoa</taxon>
        <taxon>Spiralia</taxon>
        <taxon>Gnathifera</taxon>
        <taxon>Rotifera</taxon>
        <taxon>Eurotatoria</taxon>
        <taxon>Bdelloidea</taxon>
        <taxon>Philodinida</taxon>
        <taxon>Philodinidae</taxon>
        <taxon>Rotaria</taxon>
    </lineage>
</organism>
<evidence type="ECO:0000259" key="4">
    <source>
        <dbReference type="PROSITE" id="PS51891"/>
    </source>
</evidence>
<dbReference type="PANTHER" id="PTHR28620:SF1">
    <property type="entry name" value="CENP-V_GFA DOMAIN-CONTAINING PROTEIN"/>
    <property type="match status" value="1"/>
</dbReference>
<protein>
    <recommendedName>
        <fullName evidence="4">CENP-V/GFA domain-containing protein</fullName>
    </recommendedName>
</protein>
<keyword evidence="2" id="KW-0479">Metal-binding</keyword>
<evidence type="ECO:0000256" key="2">
    <source>
        <dbReference type="ARBA" id="ARBA00022723"/>
    </source>
</evidence>
<dbReference type="GO" id="GO:0046872">
    <property type="term" value="F:metal ion binding"/>
    <property type="evidence" value="ECO:0007669"/>
    <property type="project" value="UniProtKB-KW"/>
</dbReference>
<evidence type="ECO:0000256" key="3">
    <source>
        <dbReference type="ARBA" id="ARBA00022833"/>
    </source>
</evidence>
<dbReference type="Gene3D" id="2.170.150.70">
    <property type="match status" value="1"/>
</dbReference>
<name>A0A814G2E2_9BILA</name>
<dbReference type="InterPro" id="IPR011057">
    <property type="entry name" value="Mss4-like_sf"/>
</dbReference>
<evidence type="ECO:0000313" key="5">
    <source>
        <dbReference type="EMBL" id="CAF0993195.1"/>
    </source>
</evidence>
<dbReference type="Pfam" id="PF04828">
    <property type="entry name" value="GFA"/>
    <property type="match status" value="1"/>
</dbReference>
<dbReference type="AlphaFoldDB" id="A0A814G2E2"/>
<keyword evidence="3" id="KW-0862">Zinc</keyword>
<dbReference type="GO" id="GO:0016846">
    <property type="term" value="F:carbon-sulfur lyase activity"/>
    <property type="evidence" value="ECO:0007669"/>
    <property type="project" value="InterPro"/>
</dbReference>
<dbReference type="EMBL" id="CAJNOV010000124">
    <property type="protein sequence ID" value="CAF0993195.1"/>
    <property type="molecule type" value="Genomic_DNA"/>
</dbReference>
<dbReference type="PANTHER" id="PTHR28620">
    <property type="entry name" value="CENTROMERE PROTEIN V"/>
    <property type="match status" value="1"/>
</dbReference>
<dbReference type="InterPro" id="IPR006913">
    <property type="entry name" value="CENP-V/GFA"/>
</dbReference>
<accession>A0A814G2E2</accession>
<proteinExistence type="inferred from homology"/>
<feature type="domain" description="CENP-V/GFA" evidence="4">
    <location>
        <begin position="5"/>
        <end position="117"/>
    </location>
</feature>
<evidence type="ECO:0000313" key="6">
    <source>
        <dbReference type="Proteomes" id="UP000663855"/>
    </source>
</evidence>
<dbReference type="InterPro" id="IPR052355">
    <property type="entry name" value="CENP-V-like"/>
</dbReference>
<comment type="caution">
    <text evidence="5">The sequence shown here is derived from an EMBL/GenBank/DDBJ whole genome shotgun (WGS) entry which is preliminary data.</text>
</comment>
<dbReference type="PROSITE" id="PS51891">
    <property type="entry name" value="CENP_V_GFA"/>
    <property type="match status" value="1"/>
</dbReference>
<evidence type="ECO:0000256" key="1">
    <source>
        <dbReference type="ARBA" id="ARBA00005495"/>
    </source>
</evidence>
<dbReference type="SUPFAM" id="SSF51316">
    <property type="entry name" value="Mss4-like"/>
    <property type="match status" value="1"/>
</dbReference>
<dbReference type="Proteomes" id="UP000663855">
    <property type="component" value="Unassembled WGS sequence"/>
</dbReference>
<gene>
    <name evidence="5" type="ORF">CJN711_LOCUS1961</name>
</gene>